<organism evidence="2 4">
    <name type="scientific">Athelia psychrophila</name>
    <dbReference type="NCBI Taxonomy" id="1759441"/>
    <lineage>
        <taxon>Eukaryota</taxon>
        <taxon>Fungi</taxon>
        <taxon>Dikarya</taxon>
        <taxon>Basidiomycota</taxon>
        <taxon>Agaricomycotina</taxon>
        <taxon>Agaricomycetes</taxon>
        <taxon>Agaricomycetidae</taxon>
        <taxon>Atheliales</taxon>
        <taxon>Atheliaceae</taxon>
        <taxon>Athelia</taxon>
    </lineage>
</organism>
<sequence length="361" mass="38838">MHDFCSKRCAAAAKNKGSSSRKPSQAPSGPPVAAPGNCDHCHIRPKYNDGAQDLSFCSKSCAADFRTNLASSQPASNVNGTRSKNPCRIAGCPQPCQQLGGIAKANKYCSPAHKTLGETVCLMCRANPKQGDLHFCGKTCADEAISRGPIILEVPEGHITFGSVSEQFKTSWRHNNKACPPVKAVFKIISSQASLAKYDAYRAAVEARGNFVASGRSAGNENRRWHGTRRECKLGDKGYTKFCTSTSCSLCCIVKTSFDLGMFGKKTGWGRFGKGLYTSATSSKSDDYASNKLPSPYKAILLNKVVVGKGYKVTENATTMTGPPTGYDSVLAEKGGKLNHDELVIYDNDAIRPSYIVLFET</sequence>
<accession>A0A167UUP2</accession>
<proteinExistence type="predicted"/>
<evidence type="ECO:0000313" key="3">
    <source>
        <dbReference type="EMBL" id="KZP06325.1"/>
    </source>
</evidence>
<dbReference type="STRING" id="436010.A0A167UUP2"/>
<dbReference type="GO" id="GO:0003950">
    <property type="term" value="F:NAD+ poly-ADP-ribosyltransferase activity"/>
    <property type="evidence" value="ECO:0007669"/>
    <property type="project" value="InterPro"/>
</dbReference>
<dbReference type="EMBL" id="KV417792">
    <property type="protein sequence ID" value="KZP06325.1"/>
    <property type="molecule type" value="Genomic_DNA"/>
</dbReference>
<dbReference type="InterPro" id="IPR012317">
    <property type="entry name" value="Poly(ADP-ribose)pol_cat_dom"/>
</dbReference>
<protein>
    <submittedName>
        <fullName evidence="2">ADP-ribosylation</fullName>
    </submittedName>
</protein>
<evidence type="ECO:0000313" key="2">
    <source>
        <dbReference type="EMBL" id="KZP04319.1"/>
    </source>
</evidence>
<evidence type="ECO:0000313" key="4">
    <source>
        <dbReference type="Proteomes" id="UP000076532"/>
    </source>
</evidence>
<dbReference type="EMBL" id="KV417935">
    <property type="protein sequence ID" value="KZP04319.1"/>
    <property type="molecule type" value="Genomic_DNA"/>
</dbReference>
<dbReference type="OrthoDB" id="9514740at2759"/>
<dbReference type="PANTHER" id="PTHR31681">
    <property type="entry name" value="C2H2-LIKE ZINC FINGER PROTEIN"/>
    <property type="match status" value="1"/>
</dbReference>
<gene>
    <name evidence="3" type="ORF">FIBSPDRAFT_805003</name>
    <name evidence="2" type="ORF">FIBSPDRAFT_806897</name>
</gene>
<dbReference type="Proteomes" id="UP000076532">
    <property type="component" value="Unassembled WGS sequence"/>
</dbReference>
<dbReference type="Pfam" id="PF00644">
    <property type="entry name" value="PARP"/>
    <property type="match status" value="1"/>
</dbReference>
<keyword evidence="4" id="KW-1185">Reference proteome</keyword>
<dbReference type="AlphaFoldDB" id="A0A167UUP2"/>
<dbReference type="SUPFAM" id="SSF56399">
    <property type="entry name" value="ADP-ribosylation"/>
    <property type="match status" value="1"/>
</dbReference>
<dbReference type="Gene3D" id="3.90.228.10">
    <property type="match status" value="1"/>
</dbReference>
<feature type="domain" description="PARP catalytic" evidence="1">
    <location>
        <begin position="270"/>
        <end position="333"/>
    </location>
</feature>
<reference evidence="2 4" key="1">
    <citation type="journal article" date="2016" name="Mol. Biol. Evol.">
        <title>Comparative Genomics of Early-Diverging Mushroom-Forming Fungi Provides Insights into the Origins of Lignocellulose Decay Capabilities.</title>
        <authorList>
            <person name="Nagy L.G."/>
            <person name="Riley R."/>
            <person name="Tritt A."/>
            <person name="Adam C."/>
            <person name="Daum C."/>
            <person name="Floudas D."/>
            <person name="Sun H."/>
            <person name="Yadav J.S."/>
            <person name="Pangilinan J."/>
            <person name="Larsson K.H."/>
            <person name="Matsuura K."/>
            <person name="Barry K."/>
            <person name="Labutti K."/>
            <person name="Kuo R."/>
            <person name="Ohm R.A."/>
            <person name="Bhattacharya S.S."/>
            <person name="Shirouzu T."/>
            <person name="Yoshinaga Y."/>
            <person name="Martin F.M."/>
            <person name="Grigoriev I.V."/>
            <person name="Hibbett D.S."/>
        </authorList>
    </citation>
    <scope>NUCLEOTIDE SEQUENCE [LARGE SCALE GENOMIC DNA]</scope>
    <source>
        <strain evidence="2 4">CBS 109695</strain>
    </source>
</reference>
<evidence type="ECO:0000259" key="1">
    <source>
        <dbReference type="Pfam" id="PF00644"/>
    </source>
</evidence>
<dbReference type="PANTHER" id="PTHR31681:SF3">
    <property type="entry name" value="OS04G0690100 PROTEIN"/>
    <property type="match status" value="1"/>
</dbReference>
<name>A0A167UUP2_9AGAM</name>